<dbReference type="Proteomes" id="UP000051557">
    <property type="component" value="Unassembled WGS sequence"/>
</dbReference>
<gene>
    <name evidence="1" type="ORF">ABS32_01245</name>
</gene>
<reference evidence="1 2" key="1">
    <citation type="submission" date="2015-10" db="EMBL/GenBank/DDBJ databases">
        <title>Metagenome-Assembled Genomes uncover a global brackish microbiome.</title>
        <authorList>
            <person name="Hugerth L.W."/>
            <person name="Larsson J."/>
            <person name="Alneberg J."/>
            <person name="Lindh M.V."/>
            <person name="Legrand C."/>
            <person name="Pinhassi J."/>
            <person name="Andersson A.F."/>
        </authorList>
    </citation>
    <scope>NUCLEOTIDE SEQUENCE [LARGE SCALE GENOMIC DNA]</scope>
    <source>
        <strain evidence="1">BACL9 MAG-120820-bin42</strain>
    </source>
</reference>
<dbReference type="AlphaFoldDB" id="A0A0R2XB31"/>
<protein>
    <submittedName>
        <fullName evidence="1">Uncharacterized protein</fullName>
    </submittedName>
</protein>
<sequence length="240" mass="27427">MFPGTQAVGVESVKPAAAKSKRAEKSTVGSYPVKRNIVTTYFWIGQGGTSISSTQNIMSAWDQFWKKNFGGIDAPEDRKDAKKFREASLPEKFAPTLNPFYVALPFNDIAFPKKSRAYVPWWSEADYRKDRLESQCKGRWIMIKFQNKVCFAQWEDVGPLRYDHAEYVFGDERPTRHSRAGLDVSPAVRDYLGLSGLDKTDWKFVEDDQVPYGPWIEYGEQAILYSAIKSQTAKKIRKSL</sequence>
<name>A0A0R2XB31_9BACT</name>
<organism evidence="1 2">
    <name type="scientific">Verrucomicrobia subdivision 6 bacterium BACL9 MAG-120820-bin42</name>
    <dbReference type="NCBI Taxonomy" id="1655634"/>
    <lineage>
        <taxon>Bacteria</taxon>
        <taxon>Pseudomonadati</taxon>
        <taxon>Verrucomicrobiota</taxon>
        <taxon>Verrucomicrobiia</taxon>
        <taxon>Verrucomicrobiales</taxon>
        <taxon>Verrucomicrobia subdivision 6</taxon>
    </lineage>
</organism>
<comment type="caution">
    <text evidence="1">The sequence shown here is derived from an EMBL/GenBank/DDBJ whole genome shotgun (WGS) entry which is preliminary data.</text>
</comment>
<evidence type="ECO:0000313" key="2">
    <source>
        <dbReference type="Proteomes" id="UP000051557"/>
    </source>
</evidence>
<proteinExistence type="predicted"/>
<accession>A0A0R2XB31</accession>
<dbReference type="EMBL" id="LIDM01000024">
    <property type="protein sequence ID" value="KRP33133.1"/>
    <property type="molecule type" value="Genomic_DNA"/>
</dbReference>
<evidence type="ECO:0000313" key="1">
    <source>
        <dbReference type="EMBL" id="KRP33133.1"/>
    </source>
</evidence>